<evidence type="ECO:0000256" key="1">
    <source>
        <dbReference type="SAM" id="MobiDB-lite"/>
    </source>
</evidence>
<feature type="non-terminal residue" evidence="2">
    <location>
        <position position="103"/>
    </location>
</feature>
<proteinExistence type="predicted"/>
<reference evidence="2" key="1">
    <citation type="submission" date="2020-11" db="EMBL/GenBank/DDBJ databases">
        <authorList>
            <person name="Whitehead M."/>
        </authorList>
    </citation>
    <scope>NUCLEOTIDE SEQUENCE</scope>
    <source>
        <strain evidence="2">EGII</strain>
    </source>
</reference>
<protein>
    <submittedName>
        <fullName evidence="2">(Mediterranean fruit fly) hypothetical protein</fullName>
    </submittedName>
</protein>
<evidence type="ECO:0000313" key="2">
    <source>
        <dbReference type="EMBL" id="CAD7012678.1"/>
    </source>
</evidence>
<feature type="region of interest" description="Disordered" evidence="1">
    <location>
        <begin position="1"/>
        <end position="88"/>
    </location>
</feature>
<evidence type="ECO:0000313" key="3">
    <source>
        <dbReference type="Proteomes" id="UP000606786"/>
    </source>
</evidence>
<sequence>MQKRTAVGRNQARPRTPYGRTPHGSAANRIKQPADVHKVAIGPSKQQQQQQHQQLNQQSTAGNSVTGPHFICAFSNHSPRPQRPTSLSARLACARSALTSPPT</sequence>
<dbReference type="Proteomes" id="UP000606786">
    <property type="component" value="Unassembled WGS sequence"/>
</dbReference>
<gene>
    <name evidence="2" type="ORF">CCAP1982_LOCUS20785</name>
</gene>
<keyword evidence="3" id="KW-1185">Reference proteome</keyword>
<feature type="compositionally biased region" description="Low complexity" evidence="1">
    <location>
        <begin position="46"/>
        <end position="58"/>
    </location>
</feature>
<dbReference type="AlphaFoldDB" id="A0A811V902"/>
<organism evidence="2 3">
    <name type="scientific">Ceratitis capitata</name>
    <name type="common">Mediterranean fruit fly</name>
    <name type="synonym">Tephritis capitata</name>
    <dbReference type="NCBI Taxonomy" id="7213"/>
    <lineage>
        <taxon>Eukaryota</taxon>
        <taxon>Metazoa</taxon>
        <taxon>Ecdysozoa</taxon>
        <taxon>Arthropoda</taxon>
        <taxon>Hexapoda</taxon>
        <taxon>Insecta</taxon>
        <taxon>Pterygota</taxon>
        <taxon>Neoptera</taxon>
        <taxon>Endopterygota</taxon>
        <taxon>Diptera</taxon>
        <taxon>Brachycera</taxon>
        <taxon>Muscomorpha</taxon>
        <taxon>Tephritoidea</taxon>
        <taxon>Tephritidae</taxon>
        <taxon>Ceratitis</taxon>
        <taxon>Ceratitis</taxon>
    </lineage>
</organism>
<comment type="caution">
    <text evidence="2">The sequence shown here is derived from an EMBL/GenBank/DDBJ whole genome shotgun (WGS) entry which is preliminary data.</text>
</comment>
<name>A0A811V902_CERCA</name>
<accession>A0A811V902</accession>
<dbReference type="EMBL" id="CAJHJT010000056">
    <property type="protein sequence ID" value="CAD7012678.1"/>
    <property type="molecule type" value="Genomic_DNA"/>
</dbReference>